<name>A0ABD1DF92_CULPP</name>
<gene>
    <name evidence="2" type="ORF">pipiens_009334</name>
</gene>
<dbReference type="Proteomes" id="UP001562425">
    <property type="component" value="Unassembled WGS sequence"/>
</dbReference>
<comment type="caution">
    <text evidence="2">The sequence shown here is derived from an EMBL/GenBank/DDBJ whole genome shotgun (WGS) entry which is preliminary data.</text>
</comment>
<feature type="region of interest" description="Disordered" evidence="1">
    <location>
        <begin position="38"/>
        <end position="68"/>
    </location>
</feature>
<evidence type="ECO:0000256" key="1">
    <source>
        <dbReference type="SAM" id="MobiDB-lite"/>
    </source>
</evidence>
<dbReference type="AlphaFoldDB" id="A0ABD1DF92"/>
<protein>
    <submittedName>
        <fullName evidence="2">Uncharacterized protein</fullName>
    </submittedName>
</protein>
<reference evidence="2 3" key="1">
    <citation type="submission" date="2024-05" db="EMBL/GenBank/DDBJ databases">
        <title>Culex pipiens pipiens assembly and annotation.</title>
        <authorList>
            <person name="Alout H."/>
            <person name="Durand T."/>
        </authorList>
    </citation>
    <scope>NUCLEOTIDE SEQUENCE [LARGE SCALE GENOMIC DNA]</scope>
    <source>
        <strain evidence="2">HA-2024</strain>
        <tissue evidence="2">Whole body</tissue>
    </source>
</reference>
<evidence type="ECO:0000313" key="2">
    <source>
        <dbReference type="EMBL" id="KAL1397970.1"/>
    </source>
</evidence>
<keyword evidence="3" id="KW-1185">Reference proteome</keyword>
<proteinExistence type="predicted"/>
<sequence>MTVVAGGNAQIVNSRKPFIDSSRGVNSPNLQAVHHTRFKSSGHNTNGLRSTDAKEIRPRDGLQRRRDVDFPRKLHAHLPEAVHRRRMVSNEDEFPVGFRPSCNVVGMWNSPGSRTLISPKQFIGAAWCRMKVSSRWASGQAATSSGRGLPRKLHARR</sequence>
<accession>A0ABD1DF92</accession>
<organism evidence="2 3">
    <name type="scientific">Culex pipiens pipiens</name>
    <name type="common">Northern house mosquito</name>
    <dbReference type="NCBI Taxonomy" id="38569"/>
    <lineage>
        <taxon>Eukaryota</taxon>
        <taxon>Metazoa</taxon>
        <taxon>Ecdysozoa</taxon>
        <taxon>Arthropoda</taxon>
        <taxon>Hexapoda</taxon>
        <taxon>Insecta</taxon>
        <taxon>Pterygota</taxon>
        <taxon>Neoptera</taxon>
        <taxon>Endopterygota</taxon>
        <taxon>Diptera</taxon>
        <taxon>Nematocera</taxon>
        <taxon>Culicoidea</taxon>
        <taxon>Culicidae</taxon>
        <taxon>Culicinae</taxon>
        <taxon>Culicini</taxon>
        <taxon>Culex</taxon>
        <taxon>Culex</taxon>
    </lineage>
</organism>
<feature type="region of interest" description="Disordered" evidence="1">
    <location>
        <begin position="138"/>
        <end position="157"/>
    </location>
</feature>
<dbReference type="EMBL" id="JBEHCU010006068">
    <property type="protein sequence ID" value="KAL1397970.1"/>
    <property type="molecule type" value="Genomic_DNA"/>
</dbReference>
<feature type="compositionally biased region" description="Basic and acidic residues" evidence="1">
    <location>
        <begin position="51"/>
        <end position="68"/>
    </location>
</feature>
<evidence type="ECO:0000313" key="3">
    <source>
        <dbReference type="Proteomes" id="UP001562425"/>
    </source>
</evidence>